<dbReference type="EMBL" id="PZQS01000002">
    <property type="protein sequence ID" value="PVD35325.1"/>
    <property type="molecule type" value="Genomic_DNA"/>
</dbReference>
<dbReference type="Proteomes" id="UP000245119">
    <property type="component" value="Linkage Group LG2"/>
</dbReference>
<keyword evidence="1" id="KW-0812">Transmembrane</keyword>
<evidence type="ECO:0000313" key="2">
    <source>
        <dbReference type="EMBL" id="PVD35325.1"/>
    </source>
</evidence>
<protein>
    <submittedName>
        <fullName evidence="2">Uncharacterized protein</fullName>
    </submittedName>
</protein>
<evidence type="ECO:0000313" key="3">
    <source>
        <dbReference type="Proteomes" id="UP000245119"/>
    </source>
</evidence>
<keyword evidence="1" id="KW-1133">Transmembrane helix</keyword>
<proteinExistence type="predicted"/>
<evidence type="ECO:0000256" key="1">
    <source>
        <dbReference type="SAM" id="Phobius"/>
    </source>
</evidence>
<reference evidence="2 3" key="1">
    <citation type="submission" date="2018-04" db="EMBL/GenBank/DDBJ databases">
        <title>The genome of golden apple snail Pomacea canaliculata provides insight into stress tolerance and invasive adaptation.</title>
        <authorList>
            <person name="Liu C."/>
            <person name="Liu B."/>
            <person name="Ren Y."/>
            <person name="Zhang Y."/>
            <person name="Wang H."/>
            <person name="Li S."/>
            <person name="Jiang F."/>
            <person name="Yin L."/>
            <person name="Zhang G."/>
            <person name="Qian W."/>
            <person name="Fan W."/>
        </authorList>
    </citation>
    <scope>NUCLEOTIDE SEQUENCE [LARGE SCALE GENOMIC DNA]</scope>
    <source>
        <strain evidence="2">SZHN2017</strain>
        <tissue evidence="2">Muscle</tissue>
    </source>
</reference>
<comment type="caution">
    <text evidence="2">The sequence shown here is derived from an EMBL/GenBank/DDBJ whole genome shotgun (WGS) entry which is preliminary data.</text>
</comment>
<dbReference type="AlphaFoldDB" id="A0A2T7PPJ0"/>
<sequence>MRSLLPSHERHVQDLLLLERRRRRVRCGLSWLATLLLLTVVVVVAVLLGLHALPAHQGSAPLSREVSRGLEDSIITALSHVTSWGREGQLQTDCTGDPQQYATTALEVLLAGPHRSALTTALTTAYSAKDGAKGRTPCVTECWAFAAFRFQATCQNGFCQCHSTQYDSDTCLPHHGGCNISALGPEEGEAMLQGVKQTTYQCRQESLGDRPVHVISIFGNHWAPATHVTVRENSSAAYTLVLVSYHSVNWALNLPINSSLDKGYVVFSLALMNVCDLWLQVSTTHTSQSTVSFSDVDKHMTMQPLLSVTGYGQDKYGGHTPELLHFLQLRVGAVTSFLGVPHADRIDVTV</sequence>
<organism evidence="2 3">
    <name type="scientific">Pomacea canaliculata</name>
    <name type="common">Golden apple snail</name>
    <dbReference type="NCBI Taxonomy" id="400727"/>
    <lineage>
        <taxon>Eukaryota</taxon>
        <taxon>Metazoa</taxon>
        <taxon>Spiralia</taxon>
        <taxon>Lophotrochozoa</taxon>
        <taxon>Mollusca</taxon>
        <taxon>Gastropoda</taxon>
        <taxon>Caenogastropoda</taxon>
        <taxon>Architaenioglossa</taxon>
        <taxon>Ampullarioidea</taxon>
        <taxon>Ampullariidae</taxon>
        <taxon>Pomacea</taxon>
    </lineage>
</organism>
<keyword evidence="3" id="KW-1185">Reference proteome</keyword>
<accession>A0A2T7PPJ0</accession>
<keyword evidence="1" id="KW-0472">Membrane</keyword>
<dbReference type="OrthoDB" id="5986449at2759"/>
<name>A0A2T7PPJ0_POMCA</name>
<gene>
    <name evidence="2" type="ORF">C0Q70_02285</name>
</gene>
<feature type="transmembrane region" description="Helical" evidence="1">
    <location>
        <begin position="29"/>
        <end position="53"/>
    </location>
</feature>